<dbReference type="AlphaFoldDB" id="A0A9Q0L3C5"/>
<dbReference type="PANTHER" id="PTHR34938">
    <property type="entry name" value="PROTEIN FERTILITY RESTORER RF2, MITOCHONDRIAL"/>
    <property type="match status" value="1"/>
</dbReference>
<organism evidence="2 3">
    <name type="scientific">Protea cynaroides</name>
    <dbReference type="NCBI Taxonomy" id="273540"/>
    <lineage>
        <taxon>Eukaryota</taxon>
        <taxon>Viridiplantae</taxon>
        <taxon>Streptophyta</taxon>
        <taxon>Embryophyta</taxon>
        <taxon>Tracheophyta</taxon>
        <taxon>Spermatophyta</taxon>
        <taxon>Magnoliopsida</taxon>
        <taxon>Proteales</taxon>
        <taxon>Proteaceae</taxon>
        <taxon>Protea</taxon>
    </lineage>
</organism>
<feature type="region of interest" description="Disordered" evidence="1">
    <location>
        <begin position="181"/>
        <end position="215"/>
    </location>
</feature>
<dbReference type="GO" id="GO:0010027">
    <property type="term" value="P:thylakoid membrane organization"/>
    <property type="evidence" value="ECO:0007669"/>
    <property type="project" value="TreeGrafter"/>
</dbReference>
<gene>
    <name evidence="2" type="ORF">NE237_032093</name>
</gene>
<dbReference type="OrthoDB" id="759910at2759"/>
<protein>
    <submittedName>
        <fullName evidence="2">Uncharacterized protein</fullName>
    </submittedName>
</protein>
<accession>A0A9Q0L3C5</accession>
<keyword evidence="3" id="KW-1185">Reference proteome</keyword>
<proteinExistence type="predicted"/>
<evidence type="ECO:0000313" key="3">
    <source>
        <dbReference type="Proteomes" id="UP001141806"/>
    </source>
</evidence>
<sequence>MIVIGILLLHGGFRRKATVTKIPRTRRNSSPSSSSSSAQIAGIHSNLFYSLRGLGRTEVQLQICNWVEDEGRKEFYLAVERRITSPLLVILFITSKMSSLTAIVPLTVTSKASLGKTDMCGVKIQFPQSSLVRPVTRSLCFQSRKPIRMRSVICAAALNAKCGAEQTQTVTRQSPTSVITNAPIQGKEKSPELDDGGTGFPPRDDGDGGGGGGGGGGGWKGGFFFFGFLVLLGLLKDQESESPYRDTRER</sequence>
<evidence type="ECO:0000256" key="1">
    <source>
        <dbReference type="SAM" id="MobiDB-lite"/>
    </source>
</evidence>
<reference evidence="2" key="1">
    <citation type="journal article" date="2023" name="Plant J.">
        <title>The genome of the king protea, Protea cynaroides.</title>
        <authorList>
            <person name="Chang J."/>
            <person name="Duong T.A."/>
            <person name="Schoeman C."/>
            <person name="Ma X."/>
            <person name="Roodt D."/>
            <person name="Barker N."/>
            <person name="Li Z."/>
            <person name="Van de Peer Y."/>
            <person name="Mizrachi E."/>
        </authorList>
    </citation>
    <scope>NUCLEOTIDE SEQUENCE</scope>
    <source>
        <tissue evidence="2">Young leaves</tissue>
    </source>
</reference>
<dbReference type="GO" id="GO:0009658">
    <property type="term" value="P:chloroplast organization"/>
    <property type="evidence" value="ECO:0007669"/>
    <property type="project" value="TreeGrafter"/>
</dbReference>
<dbReference type="InterPro" id="IPR040299">
    <property type="entry name" value="RF2K-like"/>
</dbReference>
<dbReference type="Proteomes" id="UP001141806">
    <property type="component" value="Unassembled WGS sequence"/>
</dbReference>
<comment type="caution">
    <text evidence="2">The sequence shown here is derived from an EMBL/GenBank/DDBJ whole genome shotgun (WGS) entry which is preliminary data.</text>
</comment>
<evidence type="ECO:0000313" key="2">
    <source>
        <dbReference type="EMBL" id="KAJ4981256.1"/>
    </source>
</evidence>
<dbReference type="PANTHER" id="PTHR34938:SF1">
    <property type="entry name" value="PROTEIN FERTILITY RESTORER RF2, MITOCHONDRIAL"/>
    <property type="match status" value="1"/>
</dbReference>
<dbReference type="GO" id="GO:0009507">
    <property type="term" value="C:chloroplast"/>
    <property type="evidence" value="ECO:0007669"/>
    <property type="project" value="TreeGrafter"/>
</dbReference>
<name>A0A9Q0L3C5_9MAGN</name>
<dbReference type="EMBL" id="JAMYWD010000001">
    <property type="protein sequence ID" value="KAJ4981256.1"/>
    <property type="molecule type" value="Genomic_DNA"/>
</dbReference>